<evidence type="ECO:0000313" key="2">
    <source>
        <dbReference type="Proteomes" id="UP000187506"/>
    </source>
</evidence>
<sequence>MYSLTLFVLCSTVAFSQDWINYKSEDLTFIAEFPSQPKRTLEIVDTAVGDLDMHMIMCTPPSGNDNLVYNVIRSDYPKSLFEDANAEFNNDTLDRAVDGAVNNVNGELLYSNKVTFNGFPGKNVKIKISGGFIYINAYLVNNTMFIAQVICLTENDKNESINRFFNSFDIIKVKE</sequence>
<dbReference type="Proteomes" id="UP000187506">
    <property type="component" value="Chromosome"/>
</dbReference>
<organism evidence="1 2">
    <name type="scientific">Lacinutrix venerupis</name>
    <dbReference type="NCBI Taxonomy" id="1486034"/>
    <lineage>
        <taxon>Bacteria</taxon>
        <taxon>Pseudomonadati</taxon>
        <taxon>Bacteroidota</taxon>
        <taxon>Flavobacteriia</taxon>
        <taxon>Flavobacteriales</taxon>
        <taxon>Flavobacteriaceae</taxon>
        <taxon>Lacinutrix</taxon>
    </lineage>
</organism>
<dbReference type="AlphaFoldDB" id="A0AAC9PY37"/>
<name>A0AAC9PY37_9FLAO</name>
<proteinExistence type="predicted"/>
<accession>A0AAC9PY37</accession>
<dbReference type="EMBL" id="CP019352">
    <property type="protein sequence ID" value="APY01493.1"/>
    <property type="molecule type" value="Genomic_DNA"/>
</dbReference>
<dbReference type="KEGG" id="lvn:BWR22_08025"/>
<reference evidence="1 2" key="1">
    <citation type="submission" date="2017-01" db="EMBL/GenBank/DDBJ databases">
        <title>Complete genome of Lacinutrix venerupis DOK2-8 isolated from seawater in Dokdo.</title>
        <authorList>
            <person name="Chi W.-J."/>
            <person name="Kim J.H."/>
        </authorList>
    </citation>
    <scope>NUCLEOTIDE SEQUENCE [LARGE SCALE GENOMIC DNA]</scope>
    <source>
        <strain evidence="1 2">DOK2-8</strain>
    </source>
</reference>
<keyword evidence="2" id="KW-1185">Reference proteome</keyword>
<evidence type="ECO:0000313" key="1">
    <source>
        <dbReference type="EMBL" id="APY01493.1"/>
    </source>
</evidence>
<gene>
    <name evidence="1" type="ORF">BWR22_08025</name>
</gene>
<protein>
    <submittedName>
        <fullName evidence="1">Uncharacterized protein</fullName>
    </submittedName>
</protein>